<organism evidence="1 2">
    <name type="scientific">Ambispora leptoticha</name>
    <dbReference type="NCBI Taxonomy" id="144679"/>
    <lineage>
        <taxon>Eukaryota</taxon>
        <taxon>Fungi</taxon>
        <taxon>Fungi incertae sedis</taxon>
        <taxon>Mucoromycota</taxon>
        <taxon>Glomeromycotina</taxon>
        <taxon>Glomeromycetes</taxon>
        <taxon>Archaeosporales</taxon>
        <taxon>Ambisporaceae</taxon>
        <taxon>Ambispora</taxon>
    </lineage>
</organism>
<dbReference type="OrthoDB" id="2384130at2759"/>
<dbReference type="EMBL" id="CAJVPS010057100">
    <property type="protein sequence ID" value="CAG8778239.1"/>
    <property type="molecule type" value="Genomic_DNA"/>
</dbReference>
<dbReference type="PANTHER" id="PTHR34415">
    <property type="entry name" value="INTEGRASE CATALYTIC DOMAIN-CONTAINING PROTEIN"/>
    <property type="match status" value="1"/>
</dbReference>
<feature type="non-terminal residue" evidence="1">
    <location>
        <position position="1"/>
    </location>
</feature>
<sequence>NNITTLLPTETTYKSVHEEFLTSLEIDRVIYAIPVIAQLERDYYNQNTKLVREQENNDIAHYSFDWSQNIQIPYSSQQASQRYFITALKVYLFGIHNEATKEQINF</sequence>
<protein>
    <submittedName>
        <fullName evidence="1">2935_t:CDS:1</fullName>
    </submittedName>
</protein>
<comment type="caution">
    <text evidence="1">The sequence shown here is derived from an EMBL/GenBank/DDBJ whole genome shotgun (WGS) entry which is preliminary data.</text>
</comment>
<dbReference type="PANTHER" id="PTHR34415:SF1">
    <property type="entry name" value="INTEGRASE CATALYTIC DOMAIN-CONTAINING PROTEIN"/>
    <property type="match status" value="1"/>
</dbReference>
<dbReference type="AlphaFoldDB" id="A0A9N9JGK8"/>
<evidence type="ECO:0000313" key="1">
    <source>
        <dbReference type="EMBL" id="CAG8778239.1"/>
    </source>
</evidence>
<gene>
    <name evidence="1" type="ORF">ALEPTO_LOCUS14523</name>
</gene>
<feature type="non-terminal residue" evidence="1">
    <location>
        <position position="106"/>
    </location>
</feature>
<keyword evidence="2" id="KW-1185">Reference proteome</keyword>
<reference evidence="1" key="1">
    <citation type="submission" date="2021-06" db="EMBL/GenBank/DDBJ databases">
        <authorList>
            <person name="Kallberg Y."/>
            <person name="Tangrot J."/>
            <person name="Rosling A."/>
        </authorList>
    </citation>
    <scope>NUCLEOTIDE SEQUENCE</scope>
    <source>
        <strain evidence="1">FL130A</strain>
    </source>
</reference>
<proteinExistence type="predicted"/>
<accession>A0A9N9JGK8</accession>
<dbReference type="Proteomes" id="UP000789508">
    <property type="component" value="Unassembled WGS sequence"/>
</dbReference>
<name>A0A9N9JGK8_9GLOM</name>
<evidence type="ECO:0000313" key="2">
    <source>
        <dbReference type="Proteomes" id="UP000789508"/>
    </source>
</evidence>